<feature type="transmembrane region" description="Helical" evidence="6">
    <location>
        <begin position="145"/>
        <end position="167"/>
    </location>
</feature>
<feature type="transmembrane region" description="Helical" evidence="6">
    <location>
        <begin position="462"/>
        <end position="482"/>
    </location>
</feature>
<gene>
    <name evidence="7" type="ORF">H0241_04595</name>
</gene>
<dbReference type="PANTHER" id="PTHR42893:SF46">
    <property type="entry name" value="PROTEIN DETOXIFICATION 44, CHLOROPLASTIC"/>
    <property type="match status" value="1"/>
</dbReference>
<evidence type="ECO:0000256" key="3">
    <source>
        <dbReference type="ARBA" id="ARBA00022692"/>
    </source>
</evidence>
<dbReference type="GO" id="GO:0015297">
    <property type="term" value="F:antiporter activity"/>
    <property type="evidence" value="ECO:0007669"/>
    <property type="project" value="InterPro"/>
</dbReference>
<feature type="transmembrane region" description="Helical" evidence="6">
    <location>
        <begin position="293"/>
        <end position="312"/>
    </location>
</feature>
<evidence type="ECO:0000256" key="4">
    <source>
        <dbReference type="ARBA" id="ARBA00022989"/>
    </source>
</evidence>
<feature type="transmembrane region" description="Helical" evidence="6">
    <location>
        <begin position="96"/>
        <end position="118"/>
    </location>
</feature>
<feature type="transmembrane region" description="Helical" evidence="6">
    <location>
        <begin position="244"/>
        <end position="266"/>
    </location>
</feature>
<dbReference type="CDD" id="cd13136">
    <property type="entry name" value="MATE_DinF_like"/>
    <property type="match status" value="1"/>
</dbReference>
<dbReference type="AlphaFoldDB" id="A0A838B0C4"/>
<evidence type="ECO:0000256" key="5">
    <source>
        <dbReference type="ARBA" id="ARBA00023136"/>
    </source>
</evidence>
<keyword evidence="4 6" id="KW-1133">Transmembrane helix</keyword>
<dbReference type="Pfam" id="PF01554">
    <property type="entry name" value="MatE"/>
    <property type="match status" value="2"/>
</dbReference>
<feature type="transmembrane region" description="Helical" evidence="6">
    <location>
        <begin position="187"/>
        <end position="207"/>
    </location>
</feature>
<dbReference type="NCBIfam" id="TIGR00797">
    <property type="entry name" value="matE"/>
    <property type="match status" value="1"/>
</dbReference>
<feature type="transmembrane region" description="Helical" evidence="6">
    <location>
        <begin position="367"/>
        <end position="393"/>
    </location>
</feature>
<comment type="subcellular location">
    <subcellularLocation>
        <location evidence="1">Membrane</location>
        <topology evidence="1">Multi-pass membrane protein</topology>
    </subcellularLocation>
</comment>
<organism evidence="7 8">
    <name type="scientific">Mesorhizobium neociceri</name>
    <dbReference type="NCBI Taxonomy" id="1307853"/>
    <lineage>
        <taxon>Bacteria</taxon>
        <taxon>Pseudomonadati</taxon>
        <taxon>Pseudomonadota</taxon>
        <taxon>Alphaproteobacteria</taxon>
        <taxon>Hyphomicrobiales</taxon>
        <taxon>Phyllobacteriaceae</taxon>
        <taxon>Mesorhizobium</taxon>
    </lineage>
</organism>
<dbReference type="GO" id="GO:0005886">
    <property type="term" value="C:plasma membrane"/>
    <property type="evidence" value="ECO:0007669"/>
    <property type="project" value="TreeGrafter"/>
</dbReference>
<comment type="caution">
    <text evidence="7">The sequence shown here is derived from an EMBL/GenBank/DDBJ whole genome shotgun (WGS) entry which is preliminary data.</text>
</comment>
<feature type="transmembrane region" description="Helical" evidence="6">
    <location>
        <begin position="219"/>
        <end position="238"/>
    </location>
</feature>
<dbReference type="GO" id="GO:0042910">
    <property type="term" value="F:xenobiotic transmembrane transporter activity"/>
    <property type="evidence" value="ECO:0007669"/>
    <property type="project" value="InterPro"/>
</dbReference>
<evidence type="ECO:0000256" key="1">
    <source>
        <dbReference type="ARBA" id="ARBA00004141"/>
    </source>
</evidence>
<feature type="transmembrane region" description="Helical" evidence="6">
    <location>
        <begin position="405"/>
        <end position="426"/>
    </location>
</feature>
<feature type="transmembrane region" description="Helical" evidence="6">
    <location>
        <begin position="438"/>
        <end position="456"/>
    </location>
</feature>
<evidence type="ECO:0000313" key="7">
    <source>
        <dbReference type="EMBL" id="MBA1139533.1"/>
    </source>
</evidence>
<reference evidence="7 8" key="1">
    <citation type="submission" date="2020-07" db="EMBL/GenBank/DDBJ databases">
        <title>Definition of the novel symbiovar canariense within Mesorhizobium novociceri, a new species of genus Mesorhizobium nodulating Cicer canariense in the Caldera de Taburiente National Park (La Palma, Canary Islands).</title>
        <authorList>
            <person name="Leon-Barrios M."/>
            <person name="Perez-Yepez J."/>
            <person name="Flores-Felix J.D."/>
            <person name="Ramirez-Baena M.H."/>
            <person name="Pulido-Suarez L."/>
            <person name="Igual J.M."/>
            <person name="Velazquez E."/>
            <person name="Peix A."/>
        </authorList>
    </citation>
    <scope>NUCLEOTIDE SEQUENCE [LARGE SCALE GENOMIC DNA]</scope>
    <source>
        <strain evidence="7 8">CCANP35</strain>
    </source>
</reference>
<evidence type="ECO:0000313" key="8">
    <source>
        <dbReference type="Proteomes" id="UP000558284"/>
    </source>
</evidence>
<feature type="transmembrane region" description="Helical" evidence="6">
    <location>
        <begin position="64"/>
        <end position="84"/>
    </location>
</feature>
<comment type="similarity">
    <text evidence="2">Belongs to the multi antimicrobial extrusion (MATE) (TC 2.A.66.1) family.</text>
</comment>
<dbReference type="EMBL" id="JACDTY010000002">
    <property type="protein sequence ID" value="MBA1139533.1"/>
    <property type="molecule type" value="Genomic_DNA"/>
</dbReference>
<accession>A0A838B0C4</accession>
<dbReference type="PANTHER" id="PTHR42893">
    <property type="entry name" value="PROTEIN DETOXIFICATION 44, CHLOROPLASTIC-RELATED"/>
    <property type="match status" value="1"/>
</dbReference>
<name>A0A838B0C4_9HYPH</name>
<evidence type="ECO:0000256" key="6">
    <source>
        <dbReference type="SAM" id="Phobius"/>
    </source>
</evidence>
<dbReference type="InterPro" id="IPR044644">
    <property type="entry name" value="DinF-like"/>
</dbReference>
<keyword evidence="3 6" id="KW-0812">Transmembrane</keyword>
<feature type="transmembrane region" description="Helical" evidence="6">
    <location>
        <begin position="324"/>
        <end position="346"/>
    </location>
</feature>
<dbReference type="Proteomes" id="UP000558284">
    <property type="component" value="Unassembled WGS sequence"/>
</dbReference>
<dbReference type="InterPro" id="IPR002528">
    <property type="entry name" value="MATE_fam"/>
</dbReference>
<keyword evidence="8" id="KW-1185">Reference proteome</keyword>
<evidence type="ECO:0000256" key="2">
    <source>
        <dbReference type="ARBA" id="ARBA00010199"/>
    </source>
</evidence>
<sequence>MGWIRRARQTGISVGRHGKGDCAVAGKWGTSAVRSSRNQQGSYPLDTGATPADARPFAVTNRSVLAIAVPMTLAYLTTPLLGIVDTAVVGQFGDAALLGGLAAGALVFDVVFNTFNFLRSGTTGLVAQAFGAGDELEEQAVFWRAVLIAVAAGIALVGLAPLIAIAGQKFIGAEPRVSEAMGIYIRIRMLAAPFALINYAILGYVLGRGEGGLGLMLQGVLNGINIVLCILLGLKLGWGVAGVAWATVTGELLAMLLGLAIIVWRFRGAPRLPRHRLLDMAAFLRMLSLNRDIMIRSFSLLAAFALFTRQGAQFGTLTLAANAVLMNFFLIAGYFLDGFATAAEQLAGRAIGARAETSFRRAVRLTLFWGFGLAGTATLIFWLGGASLVALITTSQDVRDVADVYLPWAALTPLSGVLAFQMDGVFIGATWSRDMRNMMLVSFLAFSAALFSLAPLGNHGLWAALHVFLLVRGFSLLAILRLRMRTAF</sequence>
<protein>
    <submittedName>
        <fullName evidence="7">MATE family efflux transporter</fullName>
    </submittedName>
</protein>
<keyword evidence="5 6" id="KW-0472">Membrane</keyword>
<proteinExistence type="inferred from homology"/>